<name>A0A3B0X360_9ZZZZ</name>
<proteinExistence type="predicted"/>
<dbReference type="EMBL" id="UOFE01000002">
    <property type="protein sequence ID" value="VAW50334.1"/>
    <property type="molecule type" value="Genomic_DNA"/>
</dbReference>
<dbReference type="AlphaFoldDB" id="A0A3B0X360"/>
<dbReference type="NCBIfam" id="TIGR01451">
    <property type="entry name" value="B_ant_repeat"/>
    <property type="match status" value="1"/>
</dbReference>
<sequence>MISCVQKNVLILFVISLFISTKIFAAAGDNISNTAVITYNIGGVPTVTNASSSFTEDRRINFVVVESNGGSTVPVITDMTNAVMQFLITNTSNDTLDFLITAANTSPNPFGLPADTFDPLAGTIQTFVENGVTPGYQVAQDTAAFVDELVPNVPRVVYVVADLPTIVNDDVAAMALIAQVAEGGGVGVEGVAINADDNNRVSPAGVYSNGATNVSAGSASNNPDTLAMETVFNEPAGTNLEDISSDLNQDVVGNGQHSDASAYQVTPPVIITKSVVVIDTLGGSDPHPGSTLRYTLNVAIGGNVAVDNLVINDPIPANTTYTAGSILLNGVAQTDTNDDPTDFSRAIDILSLPVASIEVDLGENNAVSVAPGVNNVIIFEVTID</sequence>
<organism evidence="1">
    <name type="scientific">hydrothermal vent metagenome</name>
    <dbReference type="NCBI Taxonomy" id="652676"/>
    <lineage>
        <taxon>unclassified sequences</taxon>
        <taxon>metagenomes</taxon>
        <taxon>ecological metagenomes</taxon>
    </lineage>
</organism>
<accession>A0A3B0X360</accession>
<evidence type="ECO:0000313" key="1">
    <source>
        <dbReference type="EMBL" id="VAW50334.1"/>
    </source>
</evidence>
<reference evidence="1" key="1">
    <citation type="submission" date="2018-06" db="EMBL/GenBank/DDBJ databases">
        <authorList>
            <person name="Zhirakovskaya E."/>
        </authorList>
    </citation>
    <scope>NUCLEOTIDE SEQUENCE</scope>
</reference>
<protein>
    <recommendedName>
        <fullName evidence="2">DUF11 domain-containing protein</fullName>
    </recommendedName>
</protein>
<gene>
    <name evidence="1" type="ORF">MNBD_GAMMA05-1363</name>
</gene>
<dbReference type="InterPro" id="IPR047589">
    <property type="entry name" value="DUF11_rpt"/>
</dbReference>
<evidence type="ECO:0008006" key="2">
    <source>
        <dbReference type="Google" id="ProtNLM"/>
    </source>
</evidence>